<dbReference type="EMBL" id="CP157390">
    <property type="protein sequence ID" value="XBM48484.1"/>
    <property type="molecule type" value="Genomic_DNA"/>
</dbReference>
<dbReference type="PANTHER" id="PTHR47623">
    <property type="entry name" value="OS09G0287300 PROTEIN"/>
    <property type="match status" value="1"/>
</dbReference>
<dbReference type="SUPFAM" id="SSF53254">
    <property type="entry name" value="Phosphoglycerate mutase-like"/>
    <property type="match status" value="1"/>
</dbReference>
<dbReference type="SMART" id="SM00855">
    <property type="entry name" value="PGAM"/>
    <property type="match status" value="1"/>
</dbReference>
<gene>
    <name evidence="1" type="ORF">AAME72_01180</name>
</gene>
<dbReference type="Gene3D" id="3.40.50.1240">
    <property type="entry name" value="Phosphoglycerate mutase-like"/>
    <property type="match status" value="1"/>
</dbReference>
<dbReference type="AlphaFoldDB" id="A0AAU7GEV6"/>
<evidence type="ECO:0000313" key="1">
    <source>
        <dbReference type="EMBL" id="XBM48484.1"/>
    </source>
</evidence>
<dbReference type="InterPro" id="IPR013078">
    <property type="entry name" value="His_Pase_superF_clade-1"/>
</dbReference>
<name>A0AAU7GEV6_9MICO</name>
<sequence length="166" mass="17487">MTTTERTLLLLRHAKSDWSGSLADLDRPLAERGRAQAPLAGRWLASRADSIDLAIVSPARRARETWELASAELPTVPPARLDDRVYAASTDQLLDVLGDVPDDVRTVVLVGHNPGMEQLASLLAGDAVVMRTAGIAEFGVTGGWSELGSGSAVLRGAGRSDGSSLC</sequence>
<dbReference type="InterPro" id="IPR029033">
    <property type="entry name" value="His_PPase_superfam"/>
</dbReference>
<dbReference type="PANTHER" id="PTHR47623:SF1">
    <property type="entry name" value="OS09G0287300 PROTEIN"/>
    <property type="match status" value="1"/>
</dbReference>
<protein>
    <submittedName>
        <fullName evidence="1">Histidine phosphatase family protein</fullName>
    </submittedName>
</protein>
<organism evidence="1">
    <name type="scientific">Leifsonia sp. NPDC080035</name>
    <dbReference type="NCBI Taxonomy" id="3143936"/>
    <lineage>
        <taxon>Bacteria</taxon>
        <taxon>Bacillati</taxon>
        <taxon>Actinomycetota</taxon>
        <taxon>Actinomycetes</taxon>
        <taxon>Micrococcales</taxon>
        <taxon>Microbacteriaceae</taxon>
        <taxon>Leifsonia</taxon>
    </lineage>
</organism>
<reference evidence="1" key="1">
    <citation type="submission" date="2024-05" db="EMBL/GenBank/DDBJ databases">
        <title>The Natural Products Discovery Center: Release of the First 8490 Sequenced Strains for Exploring Actinobacteria Biosynthetic Diversity.</title>
        <authorList>
            <person name="Kalkreuter E."/>
            <person name="Kautsar S.A."/>
            <person name="Yang D."/>
            <person name="Bader C.D."/>
            <person name="Teijaro C.N."/>
            <person name="Fluegel L."/>
            <person name="Davis C.M."/>
            <person name="Simpson J.R."/>
            <person name="Lauterbach L."/>
            <person name="Steele A.D."/>
            <person name="Gui C."/>
            <person name="Meng S."/>
            <person name="Li G."/>
            <person name="Viehrig K."/>
            <person name="Ye F."/>
            <person name="Su P."/>
            <person name="Kiefer A.F."/>
            <person name="Nichols A."/>
            <person name="Cepeda A.J."/>
            <person name="Yan W."/>
            <person name="Fan B."/>
            <person name="Jiang Y."/>
            <person name="Adhikari A."/>
            <person name="Zheng C.-J."/>
            <person name="Schuster L."/>
            <person name="Cowan T.M."/>
            <person name="Smanski M.J."/>
            <person name="Chevrette M.G."/>
            <person name="de Carvalho L.P.S."/>
            <person name="Shen B."/>
        </authorList>
    </citation>
    <scope>NUCLEOTIDE SEQUENCE</scope>
    <source>
        <strain evidence="1">NPDC080035</strain>
    </source>
</reference>
<dbReference type="RefSeq" id="WP_348788434.1">
    <property type="nucleotide sequence ID" value="NZ_CP157390.1"/>
</dbReference>
<accession>A0AAU7GEV6</accession>
<dbReference type="CDD" id="cd07067">
    <property type="entry name" value="HP_PGM_like"/>
    <property type="match status" value="1"/>
</dbReference>
<proteinExistence type="predicted"/>
<dbReference type="Pfam" id="PF00300">
    <property type="entry name" value="His_Phos_1"/>
    <property type="match status" value="1"/>
</dbReference>